<gene>
    <name evidence="1" type="ORF">Harvfovirus6_16</name>
</gene>
<reference evidence="1" key="1">
    <citation type="submission" date="2018-10" db="EMBL/GenBank/DDBJ databases">
        <title>Hidden diversity of soil giant viruses.</title>
        <authorList>
            <person name="Schulz F."/>
            <person name="Alteio L."/>
            <person name="Goudeau D."/>
            <person name="Ryan E.M."/>
            <person name="Malmstrom R.R."/>
            <person name="Blanchard J."/>
            <person name="Woyke T."/>
        </authorList>
    </citation>
    <scope>NUCLEOTIDE SEQUENCE</scope>
    <source>
        <strain evidence="1">HAV1</strain>
    </source>
</reference>
<organism evidence="1">
    <name type="scientific">Harvfovirus sp</name>
    <dbReference type="NCBI Taxonomy" id="2487768"/>
    <lineage>
        <taxon>Viruses</taxon>
        <taxon>Varidnaviria</taxon>
        <taxon>Bamfordvirae</taxon>
        <taxon>Nucleocytoviricota</taxon>
        <taxon>Megaviricetes</taxon>
        <taxon>Imitervirales</taxon>
        <taxon>Mimiviridae</taxon>
        <taxon>Klosneuvirinae</taxon>
    </lineage>
</organism>
<sequence length="229" mass="25990">MSVECFAFQSGFGGIRGGHALLSVLPIYGIRCANCSKIKVFGEYQVTYCYYIGNDANHNNHGCVPMVIPRDSILRYFTENSFKHLICLQSYKCCCSPIKKVMNWNGLLYAFNPNNEDNMNIILSCLKDETVSFFQGHFWGHIVNAVWSKYDIPIGKNLLTRLEKEINIFSNQLKKDTNICVDVISIIVSYCSEMVLMYETIIIIQNDAERLIPELLAISNCPADEFAGH</sequence>
<accession>A0A3G5A0L6</accession>
<proteinExistence type="predicted"/>
<name>A0A3G5A0L6_9VIRU</name>
<dbReference type="EMBL" id="MK072248">
    <property type="protein sequence ID" value="AYV80766.1"/>
    <property type="molecule type" value="Genomic_DNA"/>
</dbReference>
<evidence type="ECO:0000313" key="1">
    <source>
        <dbReference type="EMBL" id="AYV80766.1"/>
    </source>
</evidence>
<protein>
    <submittedName>
        <fullName evidence="1">Uncharacterized protein</fullName>
    </submittedName>
</protein>